<organism evidence="11 12">
    <name type="scientific">Glaciimonas soli</name>
    <dbReference type="NCBI Taxonomy" id="2590999"/>
    <lineage>
        <taxon>Bacteria</taxon>
        <taxon>Pseudomonadati</taxon>
        <taxon>Pseudomonadota</taxon>
        <taxon>Betaproteobacteria</taxon>
        <taxon>Burkholderiales</taxon>
        <taxon>Oxalobacteraceae</taxon>
        <taxon>Glaciimonas</taxon>
    </lineage>
</organism>
<comment type="caution">
    <text evidence="11">The sequence shown here is derived from an EMBL/GenBank/DDBJ whole genome shotgun (WGS) entry which is preliminary data.</text>
</comment>
<dbReference type="FunFam" id="3.40.50.300:FF:000218">
    <property type="entry name" value="Multidrug ABC transporter ATP-binding protein"/>
    <property type="match status" value="1"/>
</dbReference>
<feature type="transmembrane region" description="Helical" evidence="8">
    <location>
        <begin position="81"/>
        <end position="99"/>
    </location>
</feature>
<dbReference type="PANTHER" id="PTHR24221:SF203">
    <property type="entry name" value="ATP-BINDING_PERMEASE FUSION ABC TRANSPORTER-RELATED"/>
    <property type="match status" value="1"/>
</dbReference>
<evidence type="ECO:0000256" key="5">
    <source>
        <dbReference type="ARBA" id="ARBA00022840"/>
    </source>
</evidence>
<comment type="subcellular location">
    <subcellularLocation>
        <location evidence="1">Cell membrane</location>
        <topology evidence="1">Multi-pass membrane protein</topology>
    </subcellularLocation>
</comment>
<evidence type="ECO:0000256" key="1">
    <source>
        <dbReference type="ARBA" id="ARBA00004651"/>
    </source>
</evidence>
<dbReference type="InterPro" id="IPR017871">
    <property type="entry name" value="ABC_transporter-like_CS"/>
</dbReference>
<keyword evidence="5 11" id="KW-0067">ATP-binding</keyword>
<dbReference type="EMBL" id="WINI01000011">
    <property type="protein sequence ID" value="MQR02611.1"/>
    <property type="molecule type" value="Genomic_DNA"/>
</dbReference>
<dbReference type="Gene3D" id="1.20.1560.10">
    <property type="entry name" value="ABC transporter type 1, transmembrane domain"/>
    <property type="match status" value="1"/>
</dbReference>
<name>A0A843YZ93_9BURK</name>
<proteinExistence type="predicted"/>
<evidence type="ECO:0000313" key="11">
    <source>
        <dbReference type="EMBL" id="MQR02611.1"/>
    </source>
</evidence>
<evidence type="ECO:0000256" key="3">
    <source>
        <dbReference type="ARBA" id="ARBA00022692"/>
    </source>
</evidence>
<dbReference type="GO" id="GO:0034040">
    <property type="term" value="F:ATPase-coupled lipid transmembrane transporter activity"/>
    <property type="evidence" value="ECO:0007669"/>
    <property type="project" value="TreeGrafter"/>
</dbReference>
<feature type="transmembrane region" description="Helical" evidence="8">
    <location>
        <begin position="154"/>
        <end position="175"/>
    </location>
</feature>
<keyword evidence="3 8" id="KW-0812">Transmembrane</keyword>
<dbReference type="GO" id="GO:0016887">
    <property type="term" value="F:ATP hydrolysis activity"/>
    <property type="evidence" value="ECO:0007669"/>
    <property type="project" value="InterPro"/>
</dbReference>
<keyword evidence="12" id="KW-1185">Reference proteome</keyword>
<dbReference type="InterPro" id="IPR039421">
    <property type="entry name" value="Type_1_exporter"/>
</dbReference>
<dbReference type="RefSeq" id="WP_153236243.1">
    <property type="nucleotide sequence ID" value="NZ_WINI01000011.1"/>
</dbReference>
<dbReference type="GO" id="GO:0005886">
    <property type="term" value="C:plasma membrane"/>
    <property type="evidence" value="ECO:0007669"/>
    <property type="project" value="UniProtKB-SubCell"/>
</dbReference>
<dbReference type="InterPro" id="IPR003593">
    <property type="entry name" value="AAA+_ATPase"/>
</dbReference>
<dbReference type="PROSITE" id="PS00211">
    <property type="entry name" value="ABC_TRANSPORTER_1"/>
    <property type="match status" value="1"/>
</dbReference>
<dbReference type="Pfam" id="PF00005">
    <property type="entry name" value="ABC_tran"/>
    <property type="match status" value="1"/>
</dbReference>
<accession>A0A843YZ93</accession>
<evidence type="ECO:0000256" key="8">
    <source>
        <dbReference type="SAM" id="Phobius"/>
    </source>
</evidence>
<dbReference type="InterPro" id="IPR027417">
    <property type="entry name" value="P-loop_NTPase"/>
</dbReference>
<dbReference type="FunFam" id="1.20.1560.10:FF:000070">
    <property type="entry name" value="Multidrug ABC transporter ATP-binding protein"/>
    <property type="match status" value="1"/>
</dbReference>
<dbReference type="InterPro" id="IPR036640">
    <property type="entry name" value="ABC1_TM_sf"/>
</dbReference>
<evidence type="ECO:0000259" key="10">
    <source>
        <dbReference type="PROSITE" id="PS50929"/>
    </source>
</evidence>
<keyword evidence="4" id="KW-0547">Nucleotide-binding</keyword>
<dbReference type="InterPro" id="IPR011527">
    <property type="entry name" value="ABC1_TM_dom"/>
</dbReference>
<dbReference type="AlphaFoldDB" id="A0A843YZ93"/>
<dbReference type="GO" id="GO:0140359">
    <property type="term" value="F:ABC-type transporter activity"/>
    <property type="evidence" value="ECO:0007669"/>
    <property type="project" value="InterPro"/>
</dbReference>
<evidence type="ECO:0000259" key="9">
    <source>
        <dbReference type="PROSITE" id="PS50893"/>
    </source>
</evidence>
<reference evidence="11 12" key="1">
    <citation type="submission" date="2019-10" db="EMBL/GenBank/DDBJ databases">
        <title>Glaciimonas soli sp. nov., a psychrophilic bacterium isolated from the forest soil of a high elevation mountain in Taiwan.</title>
        <authorList>
            <person name="Wang L.-T."/>
            <person name="Shieh W.Y."/>
        </authorList>
    </citation>
    <scope>NUCLEOTIDE SEQUENCE [LARGE SCALE GENOMIC DNA]</scope>
    <source>
        <strain evidence="11 12">GS1</strain>
    </source>
</reference>
<feature type="transmembrane region" description="Helical" evidence="8">
    <location>
        <begin position="181"/>
        <end position="202"/>
    </location>
</feature>
<dbReference type="PANTHER" id="PTHR24221">
    <property type="entry name" value="ATP-BINDING CASSETTE SUB-FAMILY B"/>
    <property type="match status" value="1"/>
</dbReference>
<feature type="domain" description="ABC transporter" evidence="9">
    <location>
        <begin position="360"/>
        <end position="599"/>
    </location>
</feature>
<dbReference type="SMART" id="SM00382">
    <property type="entry name" value="AAA"/>
    <property type="match status" value="1"/>
</dbReference>
<evidence type="ECO:0000256" key="6">
    <source>
        <dbReference type="ARBA" id="ARBA00022989"/>
    </source>
</evidence>
<dbReference type="GO" id="GO:0005524">
    <property type="term" value="F:ATP binding"/>
    <property type="evidence" value="ECO:0007669"/>
    <property type="project" value="UniProtKB-KW"/>
</dbReference>
<dbReference type="SUPFAM" id="SSF52540">
    <property type="entry name" value="P-loop containing nucleoside triphosphate hydrolases"/>
    <property type="match status" value="1"/>
</dbReference>
<feature type="transmembrane region" description="Helical" evidence="8">
    <location>
        <begin position="38"/>
        <end position="61"/>
    </location>
</feature>
<protein>
    <submittedName>
        <fullName evidence="11">ATP-binding cassette domain-containing protein</fullName>
    </submittedName>
</protein>
<feature type="transmembrane region" description="Helical" evidence="8">
    <location>
        <begin position="269"/>
        <end position="290"/>
    </location>
</feature>
<dbReference type="Gene3D" id="3.40.50.300">
    <property type="entry name" value="P-loop containing nucleotide triphosphate hydrolases"/>
    <property type="match status" value="1"/>
</dbReference>
<dbReference type="Proteomes" id="UP000451565">
    <property type="component" value="Unassembled WGS sequence"/>
</dbReference>
<keyword evidence="2" id="KW-1003">Cell membrane</keyword>
<evidence type="ECO:0000256" key="4">
    <source>
        <dbReference type="ARBA" id="ARBA00022741"/>
    </source>
</evidence>
<keyword evidence="7 8" id="KW-0472">Membrane</keyword>
<dbReference type="OrthoDB" id="8554730at2"/>
<dbReference type="PROSITE" id="PS50893">
    <property type="entry name" value="ABC_TRANSPORTER_2"/>
    <property type="match status" value="1"/>
</dbReference>
<evidence type="ECO:0000313" key="12">
    <source>
        <dbReference type="Proteomes" id="UP000451565"/>
    </source>
</evidence>
<evidence type="ECO:0000256" key="2">
    <source>
        <dbReference type="ARBA" id="ARBA00022475"/>
    </source>
</evidence>
<sequence length="639" mass="70472">MFGWFEKLLHPYPDAVLKTPPRGFTAFIWACTKGLRRYIVAMILLTAVIGVFEAMLFSMMGRIVDWLSKVQPSLLWTQERGGLLLLAVVLLASPIVVALQSMFKQQALAGNFPMLLRWNFHRMMLSQSMGFYQDEFAGRVAAKVMQTALAVRDICMILGDILVFVLIYFVTMVTVVGSFSFWMLLPFMGWLALYAFALRYFVPRLSRVAQSQADARSLMTGRITDAYTNIATVKLFSHAGREASYAKTAMDEFLVTVKRQMRLVSGFEITNHILGMLLILSTAGVVLWLWTQGQVGVGAVAAATAMALRLNGISHWVMWEMASLFEQVGTVQDGINTLSRPHAVTDIADATALHVKHGEVRFDDVSFAYGGPRPVIEHLSLHIRPGEKIGLVGRSGSGKSTIVNLLLRFYDVEKGRILIDGADIHRVTQDSLRAQIGMVTQDTSLLHRSVRDNILYGRPDASDAEMIAAAKRAEAHDFILTLEDAKGRKGYDAHVGERGVKLSGGQRQRIAIARVMLKDAPILLLDEATSALDSEVESAIQASLYRLMEGKTVVAIAHRLSTIAAMDRLIVLDKGRIVEEGDHHSLLASGGLYARLWAHQSGGFLGAEDDDAVDAKDGSGAVIVRRPEDADLLVNLNRF</sequence>
<keyword evidence="6 8" id="KW-1133">Transmembrane helix</keyword>
<feature type="domain" description="ABC transmembrane type-1" evidence="10">
    <location>
        <begin position="40"/>
        <end position="312"/>
    </location>
</feature>
<dbReference type="InterPro" id="IPR003439">
    <property type="entry name" value="ABC_transporter-like_ATP-bd"/>
</dbReference>
<dbReference type="PROSITE" id="PS50929">
    <property type="entry name" value="ABC_TM1F"/>
    <property type="match status" value="1"/>
</dbReference>
<dbReference type="SUPFAM" id="SSF90123">
    <property type="entry name" value="ABC transporter transmembrane region"/>
    <property type="match status" value="1"/>
</dbReference>
<evidence type="ECO:0000256" key="7">
    <source>
        <dbReference type="ARBA" id="ARBA00023136"/>
    </source>
</evidence>
<dbReference type="Pfam" id="PF00664">
    <property type="entry name" value="ABC_membrane"/>
    <property type="match status" value="1"/>
</dbReference>
<gene>
    <name evidence="11" type="ORF">GEV47_18195</name>
</gene>